<name>A0AAF0Q9M9_SOLVR</name>
<evidence type="ECO:0000313" key="1">
    <source>
        <dbReference type="EMBL" id="WMV18947.1"/>
    </source>
</evidence>
<reference evidence="1" key="1">
    <citation type="submission" date="2023-08" db="EMBL/GenBank/DDBJ databases">
        <title>A de novo genome assembly of Solanum verrucosum Schlechtendal, a Mexican diploid species geographically isolated from the other diploid A-genome species in potato relatives.</title>
        <authorList>
            <person name="Hosaka K."/>
        </authorList>
    </citation>
    <scope>NUCLEOTIDE SEQUENCE</scope>
    <source>
        <tissue evidence="1">Young leaves</tissue>
    </source>
</reference>
<organism evidence="1 2">
    <name type="scientific">Solanum verrucosum</name>
    <dbReference type="NCBI Taxonomy" id="315347"/>
    <lineage>
        <taxon>Eukaryota</taxon>
        <taxon>Viridiplantae</taxon>
        <taxon>Streptophyta</taxon>
        <taxon>Embryophyta</taxon>
        <taxon>Tracheophyta</taxon>
        <taxon>Spermatophyta</taxon>
        <taxon>Magnoliopsida</taxon>
        <taxon>eudicotyledons</taxon>
        <taxon>Gunneridae</taxon>
        <taxon>Pentapetalae</taxon>
        <taxon>asterids</taxon>
        <taxon>lamiids</taxon>
        <taxon>Solanales</taxon>
        <taxon>Solanaceae</taxon>
        <taxon>Solanoideae</taxon>
        <taxon>Solaneae</taxon>
        <taxon>Solanum</taxon>
    </lineage>
</organism>
<proteinExistence type="predicted"/>
<evidence type="ECO:0000313" key="2">
    <source>
        <dbReference type="Proteomes" id="UP001234989"/>
    </source>
</evidence>
<gene>
    <name evidence="1" type="ORF">MTR67_012332</name>
</gene>
<accession>A0AAF0Q9M9</accession>
<protein>
    <submittedName>
        <fullName evidence="1">Uncharacterized protein</fullName>
    </submittedName>
</protein>
<dbReference type="AlphaFoldDB" id="A0AAF0Q9M9"/>
<dbReference type="Proteomes" id="UP001234989">
    <property type="component" value="Chromosome 3"/>
</dbReference>
<dbReference type="EMBL" id="CP133614">
    <property type="protein sequence ID" value="WMV18947.1"/>
    <property type="molecule type" value="Genomic_DNA"/>
</dbReference>
<keyword evidence="2" id="KW-1185">Reference proteome</keyword>
<sequence length="119" mass="13626">MADQLFQGGIMQQPFEIASTLLDGMTKINRAWYTKEDQVYPLTFRMTKEQIEKDQESDQNMAKMMPQMDLLSKYVMGSRSKAMNAVVVNGVNPDDVHFEALYNEEVHSLANQEGGFRLN</sequence>